<dbReference type="Pfam" id="PF13489">
    <property type="entry name" value="Methyltransf_23"/>
    <property type="match status" value="1"/>
</dbReference>
<dbReference type="PANTHER" id="PTHR43685:SF2">
    <property type="entry name" value="GLYCOSYLTRANSFERASE 2-LIKE DOMAIN-CONTAINING PROTEIN"/>
    <property type="match status" value="1"/>
</dbReference>
<dbReference type="SUPFAM" id="SSF53448">
    <property type="entry name" value="Nucleotide-diphospho-sugar transferases"/>
    <property type="match status" value="1"/>
</dbReference>
<dbReference type="Pfam" id="PF00535">
    <property type="entry name" value="Glycos_transf_2"/>
    <property type="match status" value="1"/>
</dbReference>
<evidence type="ECO:0000313" key="4">
    <source>
        <dbReference type="EMBL" id="TCP57184.1"/>
    </source>
</evidence>
<dbReference type="InterPro" id="IPR001173">
    <property type="entry name" value="Glyco_trans_2-like"/>
</dbReference>
<comment type="caution">
    <text evidence="4">The sequence shown here is derived from an EMBL/GenBank/DDBJ whole genome shotgun (WGS) entry which is preliminary data.</text>
</comment>
<dbReference type="OrthoDB" id="9815339at2"/>
<sequence>MDYADGAEADVLRILAEPGDSRAGAARLHEASWDGPALAYHFAPQRAALLAPLNITAGLRVLDVGCGSGPLTRALGDLGAQVVGVEGVPARAKAAELRCRGLDNVRIEQGALPEALRTIAPPVAAKPGKSAKPVAPTPYSKKQGDPLRTNGTFDLALLCGVLEYSATYGVGPRELLAEVAASLTEHGVLALAVENQLGLGYLLGRPEDHHGGPWLGPVDYPGRSTRTWTRHTLSTMLTDAGLGAQRWLLPYPDYKLPRAILDAALLDWPDGPEIADKLVRDPLLGAFGDTHATVPTRQAHRLALAEGFGAAIAPAFLVLAARDEDALRAASSAALGWLVTDARRARWRRRRELRIDAGEANLHTVRGEESTDGWLSQRHIAREPVLPGESLDAALLAALREPDLDAARELLSSWRTHCTADARELRGSDLRHPYLPGDAHVPVLPADCLDVHPGNLIRQPDGGLVRIDREWHAGTGVDAELVLLRGLWDFAREMHAAGEPHPWHAELTPRQLVHELAGLAGLSDQRWLELVDAEAALQKLVLGKPRARAAAQLRDNAAQAGRPRQWDLLGGVDELVHAARAAETELRTERDRQRETIAQLTEALTNEREHAEQLNAELGRRNAEATKLLAERDTENERLRGRIAELDTRLGLALGELTDFQQERAAEDAELERASKQLDDADNRLRNSKSALQTAHRQLALARRIPGLRRLINRRAGDELFYGISLPDKPIHCGRGQLIELSGWVVHATARVRAVTILVAGKRSAANLGGLRPDVAANLAEDGLHAQQDCGVYAMVPLPARSSPGKLDLGLEVELYGGRRIRRELGSVEVLPEAALRPLSVRWPGSGQRVAVCMATYNPDRTYLAEQLDSLRGQTHDNWVCILCDDGSNPAGRRNLAELTAGDDRFILVESNENVGFYRNFERALERVPADADAIALSDQDDVWDSGKLARLLEEFEDPAVQLVYSDMRLINEHGTVLSESAWPPERNQYHDLVSMLLLNTVTGASSMVRPGLVRERVLPFPPDNEATYHDQWIAATALAAGKIAFVAQPQYSYRQHGSNVTGWQLPQLDRGLPSIRTLLALAIGVGGQRWLHGLSKAKRGELDHIAGYELRRIVQFASLLHARNSDKLAPELASELRKLRVADRKLAPLVELALRAKRAGRGYTAGAEKRLLASVIRNRAR</sequence>
<keyword evidence="4" id="KW-0808">Transferase</keyword>
<dbReference type="Gene3D" id="3.40.50.150">
    <property type="entry name" value="Vaccinia Virus protein VP39"/>
    <property type="match status" value="1"/>
</dbReference>
<dbReference type="InterPro" id="IPR029063">
    <property type="entry name" value="SAM-dependent_MTases_sf"/>
</dbReference>
<dbReference type="Gene3D" id="3.90.550.10">
    <property type="entry name" value="Spore Coat Polysaccharide Biosynthesis Protein SpsA, Chain A"/>
    <property type="match status" value="1"/>
</dbReference>
<gene>
    <name evidence="4" type="ORF">EV191_1011137</name>
</gene>
<dbReference type="InterPro" id="IPR029044">
    <property type="entry name" value="Nucleotide-diphossugar_trans"/>
</dbReference>
<dbReference type="SUPFAM" id="SSF53335">
    <property type="entry name" value="S-adenosyl-L-methionine-dependent methyltransferases"/>
    <property type="match status" value="1"/>
</dbReference>
<organism evidence="4 5">
    <name type="scientific">Tamaricihabitans halophyticus</name>
    <dbReference type="NCBI Taxonomy" id="1262583"/>
    <lineage>
        <taxon>Bacteria</taxon>
        <taxon>Bacillati</taxon>
        <taxon>Actinomycetota</taxon>
        <taxon>Actinomycetes</taxon>
        <taxon>Pseudonocardiales</taxon>
        <taxon>Pseudonocardiaceae</taxon>
        <taxon>Tamaricihabitans</taxon>
    </lineage>
</organism>
<dbReference type="InterPro" id="IPR050834">
    <property type="entry name" value="Glycosyltransf_2"/>
</dbReference>
<protein>
    <submittedName>
        <fullName evidence="4">Methyltransferase family protein</fullName>
    </submittedName>
</protein>
<dbReference type="EMBL" id="SLXQ01000001">
    <property type="protein sequence ID" value="TCP57184.1"/>
    <property type="molecule type" value="Genomic_DNA"/>
</dbReference>
<feature type="coiled-coil region" evidence="1">
    <location>
        <begin position="572"/>
        <end position="631"/>
    </location>
</feature>
<dbReference type="CDD" id="cd04196">
    <property type="entry name" value="GT_2_like_d"/>
    <property type="match status" value="1"/>
</dbReference>
<keyword evidence="5" id="KW-1185">Reference proteome</keyword>
<feature type="region of interest" description="Disordered" evidence="2">
    <location>
        <begin position="123"/>
        <end position="146"/>
    </location>
</feature>
<name>A0A4R2R5D1_9PSEU</name>
<dbReference type="GO" id="GO:0008168">
    <property type="term" value="F:methyltransferase activity"/>
    <property type="evidence" value="ECO:0007669"/>
    <property type="project" value="UniProtKB-KW"/>
</dbReference>
<keyword evidence="4" id="KW-0489">Methyltransferase</keyword>
<evidence type="ECO:0000313" key="5">
    <source>
        <dbReference type="Proteomes" id="UP000294911"/>
    </source>
</evidence>
<dbReference type="Proteomes" id="UP000294911">
    <property type="component" value="Unassembled WGS sequence"/>
</dbReference>
<dbReference type="PANTHER" id="PTHR43685">
    <property type="entry name" value="GLYCOSYLTRANSFERASE"/>
    <property type="match status" value="1"/>
</dbReference>
<accession>A0A4R2R5D1</accession>
<dbReference type="CDD" id="cd02440">
    <property type="entry name" value="AdoMet_MTases"/>
    <property type="match status" value="1"/>
</dbReference>
<proteinExistence type="predicted"/>
<evidence type="ECO:0000256" key="1">
    <source>
        <dbReference type="SAM" id="Coils"/>
    </source>
</evidence>
<evidence type="ECO:0000259" key="3">
    <source>
        <dbReference type="Pfam" id="PF00535"/>
    </source>
</evidence>
<feature type="domain" description="Glycosyltransferase 2-like" evidence="3">
    <location>
        <begin position="852"/>
        <end position="1010"/>
    </location>
</feature>
<reference evidence="4 5" key="1">
    <citation type="submission" date="2019-03" db="EMBL/GenBank/DDBJ databases">
        <title>Genomic Encyclopedia of Type Strains, Phase IV (KMG-IV): sequencing the most valuable type-strain genomes for metagenomic binning, comparative biology and taxonomic classification.</title>
        <authorList>
            <person name="Goeker M."/>
        </authorList>
    </citation>
    <scope>NUCLEOTIDE SEQUENCE [LARGE SCALE GENOMIC DNA]</scope>
    <source>
        <strain evidence="4 5">DSM 45765</strain>
    </source>
</reference>
<dbReference type="GO" id="GO:0032259">
    <property type="term" value="P:methylation"/>
    <property type="evidence" value="ECO:0007669"/>
    <property type="project" value="UniProtKB-KW"/>
</dbReference>
<dbReference type="RefSeq" id="WP_132875692.1">
    <property type="nucleotide sequence ID" value="NZ_SLXQ01000001.1"/>
</dbReference>
<keyword evidence="1" id="KW-0175">Coiled coil</keyword>
<feature type="coiled-coil region" evidence="1">
    <location>
        <begin position="657"/>
        <end position="698"/>
    </location>
</feature>
<evidence type="ECO:0000256" key="2">
    <source>
        <dbReference type="SAM" id="MobiDB-lite"/>
    </source>
</evidence>
<dbReference type="AlphaFoldDB" id="A0A4R2R5D1"/>